<evidence type="ECO:0000256" key="1">
    <source>
        <dbReference type="ARBA" id="ARBA00001946"/>
    </source>
</evidence>
<evidence type="ECO:0000256" key="9">
    <source>
        <dbReference type="HAMAP-Rule" id="MF_01471"/>
    </source>
</evidence>
<dbReference type="GO" id="GO:0046872">
    <property type="term" value="F:metal ion binding"/>
    <property type="evidence" value="ECO:0007669"/>
    <property type="project" value="UniProtKB-UniRule"/>
</dbReference>
<dbReference type="EMBL" id="MGDE01000206">
    <property type="protein sequence ID" value="OGL43871.1"/>
    <property type="molecule type" value="Genomic_DNA"/>
</dbReference>
<comment type="function">
    <text evidence="9">CRISPR (clustered regularly interspaced short palindromic repeat), is an adaptive immune system that provides protection against mobile genetic elements (viruses, transposable elements and conjugative plasmids). CRISPR clusters contain sequences complementary to antecedent mobile elements and target invading nucleic acids. CRISPR clusters are transcribed and processed into CRISPR RNA (crRNA). Functions as a ssRNA-specific endoribonuclease. Involved in the integration of spacer DNA into the CRISPR cassette.</text>
</comment>
<dbReference type="GO" id="GO:0043571">
    <property type="term" value="P:maintenance of CRISPR repeat elements"/>
    <property type="evidence" value="ECO:0007669"/>
    <property type="project" value="UniProtKB-UniRule"/>
</dbReference>
<dbReference type="Gene3D" id="3.30.70.240">
    <property type="match status" value="1"/>
</dbReference>
<name>A0A1F7RQX4_9BACT</name>
<keyword evidence="6 9" id="KW-0378">Hydrolase</keyword>
<evidence type="ECO:0000313" key="10">
    <source>
        <dbReference type="EMBL" id="OGL43871.1"/>
    </source>
</evidence>
<keyword evidence="7 9" id="KW-0460">Magnesium</keyword>
<dbReference type="NCBIfam" id="TIGR01573">
    <property type="entry name" value="cas2"/>
    <property type="match status" value="1"/>
</dbReference>
<gene>
    <name evidence="9" type="primary">cas2</name>
    <name evidence="10" type="ORF">A2W05_04345</name>
</gene>
<keyword evidence="3 9" id="KW-0540">Nuclease</keyword>
<evidence type="ECO:0000256" key="2">
    <source>
        <dbReference type="ARBA" id="ARBA00009959"/>
    </source>
</evidence>
<dbReference type="AlphaFoldDB" id="A0A1F7RQX4"/>
<evidence type="ECO:0000256" key="7">
    <source>
        <dbReference type="ARBA" id="ARBA00022842"/>
    </source>
</evidence>
<accession>A0A1F7RQX4</accession>
<dbReference type="CDD" id="cd09725">
    <property type="entry name" value="Cas2_I_II_III"/>
    <property type="match status" value="1"/>
</dbReference>
<feature type="binding site" evidence="9">
    <location>
        <position position="10"/>
    </location>
    <ligand>
        <name>Mg(2+)</name>
        <dbReference type="ChEBI" id="CHEBI:18420"/>
        <note>catalytic</note>
    </ligand>
</feature>
<evidence type="ECO:0000256" key="5">
    <source>
        <dbReference type="ARBA" id="ARBA00022759"/>
    </source>
</evidence>
<dbReference type="EC" id="3.1.-.-" evidence="9"/>
<evidence type="ECO:0000313" key="11">
    <source>
        <dbReference type="Proteomes" id="UP000178797"/>
    </source>
</evidence>
<keyword evidence="4 9" id="KW-0479">Metal-binding</keyword>
<dbReference type="InterPro" id="IPR021127">
    <property type="entry name" value="CRISPR_associated_Cas2"/>
</dbReference>
<sequence length="92" mass="10692">MKANYLVCYDIAAPKRLAKVYKFIKGRGIHLQYSVFHCSLTWQQLLQLEEKISWLIDEEEDDVRIYPLPSNGKMIVMGCGDRVPEGVEIFIE</sequence>
<evidence type="ECO:0000256" key="6">
    <source>
        <dbReference type="ARBA" id="ARBA00022801"/>
    </source>
</evidence>
<organism evidence="10 11">
    <name type="scientific">Candidatus Schekmanbacteria bacterium RBG_16_38_10</name>
    <dbReference type="NCBI Taxonomy" id="1817879"/>
    <lineage>
        <taxon>Bacteria</taxon>
        <taxon>Candidatus Schekmaniibacteriota</taxon>
    </lineage>
</organism>
<evidence type="ECO:0000256" key="4">
    <source>
        <dbReference type="ARBA" id="ARBA00022723"/>
    </source>
</evidence>
<comment type="caution">
    <text evidence="10">The sequence shown here is derived from an EMBL/GenBank/DDBJ whole genome shotgun (WGS) entry which is preliminary data.</text>
</comment>
<evidence type="ECO:0000256" key="8">
    <source>
        <dbReference type="ARBA" id="ARBA00023118"/>
    </source>
</evidence>
<dbReference type="GO" id="GO:0004521">
    <property type="term" value="F:RNA endonuclease activity"/>
    <property type="evidence" value="ECO:0007669"/>
    <property type="project" value="InterPro"/>
</dbReference>
<dbReference type="GO" id="GO:0051607">
    <property type="term" value="P:defense response to virus"/>
    <property type="evidence" value="ECO:0007669"/>
    <property type="project" value="UniProtKB-UniRule"/>
</dbReference>
<proteinExistence type="inferred from homology"/>
<reference evidence="10 11" key="1">
    <citation type="journal article" date="2016" name="Nat. Commun.">
        <title>Thousands of microbial genomes shed light on interconnected biogeochemical processes in an aquifer system.</title>
        <authorList>
            <person name="Anantharaman K."/>
            <person name="Brown C.T."/>
            <person name="Hug L.A."/>
            <person name="Sharon I."/>
            <person name="Castelle C.J."/>
            <person name="Probst A.J."/>
            <person name="Thomas B.C."/>
            <person name="Singh A."/>
            <person name="Wilkins M.J."/>
            <person name="Karaoz U."/>
            <person name="Brodie E.L."/>
            <person name="Williams K.H."/>
            <person name="Hubbard S.S."/>
            <person name="Banfield J.F."/>
        </authorList>
    </citation>
    <scope>NUCLEOTIDE SEQUENCE [LARGE SCALE GENOMIC DNA]</scope>
</reference>
<evidence type="ECO:0000256" key="3">
    <source>
        <dbReference type="ARBA" id="ARBA00022722"/>
    </source>
</evidence>
<dbReference type="PANTHER" id="PTHR34405:SF3">
    <property type="entry name" value="CRISPR-ASSOCIATED ENDORIBONUCLEASE CAS2 3"/>
    <property type="match status" value="1"/>
</dbReference>
<dbReference type="InterPro" id="IPR019199">
    <property type="entry name" value="Virulence_VapD/CRISPR_Cas2"/>
</dbReference>
<comment type="subunit">
    <text evidence="9">Homodimer, forms a heterotetramer with a Cas1 homodimer.</text>
</comment>
<dbReference type="HAMAP" id="MF_01471">
    <property type="entry name" value="Cas2"/>
    <property type="match status" value="1"/>
</dbReference>
<dbReference type="PANTHER" id="PTHR34405">
    <property type="entry name" value="CRISPR-ASSOCIATED ENDORIBONUCLEASE CAS2"/>
    <property type="match status" value="1"/>
</dbReference>
<dbReference type="Proteomes" id="UP000178797">
    <property type="component" value="Unassembled WGS sequence"/>
</dbReference>
<comment type="cofactor">
    <cofactor evidence="1 9">
        <name>Mg(2+)</name>
        <dbReference type="ChEBI" id="CHEBI:18420"/>
    </cofactor>
</comment>
<keyword evidence="5 9" id="KW-0255">Endonuclease</keyword>
<dbReference type="Pfam" id="PF09827">
    <property type="entry name" value="CRISPR_Cas2"/>
    <property type="match status" value="1"/>
</dbReference>
<keyword evidence="8 9" id="KW-0051">Antiviral defense</keyword>
<protein>
    <recommendedName>
        <fullName evidence="9">CRISPR-associated endoribonuclease Cas2</fullName>
        <ecNumber evidence="9">3.1.-.-</ecNumber>
    </recommendedName>
</protein>
<dbReference type="SUPFAM" id="SSF143430">
    <property type="entry name" value="TTP0101/SSO1404-like"/>
    <property type="match status" value="1"/>
</dbReference>
<dbReference type="GO" id="GO:0016787">
    <property type="term" value="F:hydrolase activity"/>
    <property type="evidence" value="ECO:0007669"/>
    <property type="project" value="UniProtKB-KW"/>
</dbReference>
<comment type="similarity">
    <text evidence="2 9">Belongs to the CRISPR-associated endoribonuclease Cas2 protein family.</text>
</comment>